<comment type="caution">
    <text evidence="2">The sequence shown here is derived from an EMBL/GenBank/DDBJ whole genome shotgun (WGS) entry which is preliminary data.</text>
</comment>
<keyword evidence="1" id="KW-0812">Transmembrane</keyword>
<dbReference type="PANTHER" id="PTHR38684">
    <property type="entry name" value="PROTEIN AMPE"/>
    <property type="match status" value="1"/>
</dbReference>
<accession>A0A432ZD65</accession>
<dbReference type="InterPro" id="IPR052966">
    <property type="entry name" value="Beta-lactamase_Reg"/>
</dbReference>
<gene>
    <name evidence="2" type="ORF">CWI81_06975</name>
</gene>
<keyword evidence="1" id="KW-1133">Transmembrane helix</keyword>
<feature type="transmembrane region" description="Helical" evidence="1">
    <location>
        <begin position="261"/>
        <end position="277"/>
    </location>
</feature>
<evidence type="ECO:0000313" key="2">
    <source>
        <dbReference type="EMBL" id="RUO75864.1"/>
    </source>
</evidence>
<name>A0A432ZD65_9GAMM</name>
<dbReference type="Proteomes" id="UP000287908">
    <property type="component" value="Unassembled WGS sequence"/>
</dbReference>
<feature type="transmembrane region" description="Helical" evidence="1">
    <location>
        <begin position="144"/>
        <end position="166"/>
    </location>
</feature>
<dbReference type="Pfam" id="PF17113">
    <property type="entry name" value="AmpE"/>
    <property type="match status" value="1"/>
</dbReference>
<dbReference type="EMBL" id="PIQF01000002">
    <property type="protein sequence ID" value="RUO75864.1"/>
    <property type="molecule type" value="Genomic_DNA"/>
</dbReference>
<organism evidence="2 3">
    <name type="scientific">Idiomarina seosinensis</name>
    <dbReference type="NCBI Taxonomy" id="281739"/>
    <lineage>
        <taxon>Bacteria</taxon>
        <taxon>Pseudomonadati</taxon>
        <taxon>Pseudomonadota</taxon>
        <taxon>Gammaproteobacteria</taxon>
        <taxon>Alteromonadales</taxon>
        <taxon>Idiomarinaceae</taxon>
        <taxon>Idiomarina</taxon>
    </lineage>
</organism>
<dbReference type="PANTHER" id="PTHR38684:SF1">
    <property type="entry name" value="PROTEIN AMPE"/>
    <property type="match status" value="1"/>
</dbReference>
<dbReference type="AlphaFoldDB" id="A0A432ZD65"/>
<dbReference type="RefSeq" id="WP_126784591.1">
    <property type="nucleotide sequence ID" value="NZ_PIQF01000002.1"/>
</dbReference>
<feature type="transmembrane region" description="Helical" evidence="1">
    <location>
        <begin position="76"/>
        <end position="96"/>
    </location>
</feature>
<dbReference type="GO" id="GO:0005886">
    <property type="term" value="C:plasma membrane"/>
    <property type="evidence" value="ECO:0007669"/>
    <property type="project" value="TreeGrafter"/>
</dbReference>
<keyword evidence="3" id="KW-1185">Reference proteome</keyword>
<protein>
    <submittedName>
        <fullName evidence="2">Regulatory signaling modulator protein AmpE</fullName>
    </submittedName>
</protein>
<proteinExistence type="predicted"/>
<evidence type="ECO:0000256" key="1">
    <source>
        <dbReference type="SAM" id="Phobius"/>
    </source>
</evidence>
<keyword evidence="1" id="KW-0472">Membrane</keyword>
<sequence>MILIALLVALSIERVVHLPAFWHLDFYLSRWVQWSQEKLQSSSHKNKLEHPLVQLLWLLIPAILAGLLVSWLDHLLVTFICGIIALLISVSCQPARQAYKCYLKAANKGDADAVEEHKKSLQQLAGHDQDIAIEDTVSWLNYQYYVAVIFFYVAFGVFGALAYASIRLADSHYRETFNRLPLCRLRWAIDFIPVRLTGLGLLLVGNFSQALPTWLQSLGDFSTPSHEILAKLTDKAEDLPHHPDDKTDAVTKQLELMKRQQIAWLCVIAVLTLWGGLH</sequence>
<evidence type="ECO:0000313" key="3">
    <source>
        <dbReference type="Proteomes" id="UP000287908"/>
    </source>
</evidence>
<dbReference type="InterPro" id="IPR031347">
    <property type="entry name" value="AmpE"/>
</dbReference>
<dbReference type="OrthoDB" id="9811967at2"/>
<feature type="transmembrane region" description="Helical" evidence="1">
    <location>
        <begin position="52"/>
        <end position="69"/>
    </location>
</feature>
<reference evidence="2 3" key="1">
    <citation type="journal article" date="2011" name="Front. Microbiol.">
        <title>Genomic signatures of strain selection and enhancement in Bacillus atrophaeus var. globigii, a historical biowarfare simulant.</title>
        <authorList>
            <person name="Gibbons H.S."/>
            <person name="Broomall S.M."/>
            <person name="McNew L.A."/>
            <person name="Daligault H."/>
            <person name="Chapman C."/>
            <person name="Bruce D."/>
            <person name="Karavis M."/>
            <person name="Krepps M."/>
            <person name="McGregor P.A."/>
            <person name="Hong C."/>
            <person name="Park K.H."/>
            <person name="Akmal A."/>
            <person name="Feldman A."/>
            <person name="Lin J.S."/>
            <person name="Chang W.E."/>
            <person name="Higgs B.W."/>
            <person name="Demirev P."/>
            <person name="Lindquist J."/>
            <person name="Liem A."/>
            <person name="Fochler E."/>
            <person name="Read T.D."/>
            <person name="Tapia R."/>
            <person name="Johnson S."/>
            <person name="Bishop-Lilly K.A."/>
            <person name="Detter C."/>
            <person name="Han C."/>
            <person name="Sozhamannan S."/>
            <person name="Rosenzweig C.N."/>
            <person name="Skowronski E.W."/>
        </authorList>
    </citation>
    <scope>NUCLEOTIDE SEQUENCE [LARGE SCALE GENOMIC DNA]</scope>
    <source>
        <strain evidence="2 3">CL-SP19</strain>
    </source>
</reference>
<dbReference type="GO" id="GO:0046677">
    <property type="term" value="P:response to antibiotic"/>
    <property type="evidence" value="ECO:0007669"/>
    <property type="project" value="TreeGrafter"/>
</dbReference>